<evidence type="ECO:0000313" key="13">
    <source>
        <dbReference type="Proteomes" id="UP001151287"/>
    </source>
</evidence>
<keyword evidence="7 9" id="KW-0472">Membrane</keyword>
<dbReference type="SUPFAM" id="SSF51905">
    <property type="entry name" value="FAD/NAD(P)-binding domain"/>
    <property type="match status" value="1"/>
</dbReference>
<keyword evidence="3 9" id="KW-0812">Transmembrane</keyword>
<evidence type="ECO:0000256" key="1">
    <source>
        <dbReference type="ARBA" id="ARBA00004141"/>
    </source>
</evidence>
<feature type="transmembrane region" description="Helical" evidence="9">
    <location>
        <begin position="822"/>
        <end position="848"/>
    </location>
</feature>
<organism evidence="12 13">
    <name type="scientific">Rhynchospora breviuscula</name>
    <dbReference type="NCBI Taxonomy" id="2022672"/>
    <lineage>
        <taxon>Eukaryota</taxon>
        <taxon>Viridiplantae</taxon>
        <taxon>Streptophyta</taxon>
        <taxon>Embryophyta</taxon>
        <taxon>Tracheophyta</taxon>
        <taxon>Spermatophyta</taxon>
        <taxon>Magnoliopsida</taxon>
        <taxon>Liliopsida</taxon>
        <taxon>Poales</taxon>
        <taxon>Cyperaceae</taxon>
        <taxon>Cyperoideae</taxon>
        <taxon>Rhynchosporeae</taxon>
        <taxon>Rhynchospora</taxon>
    </lineage>
</organism>
<dbReference type="GO" id="GO:0050660">
    <property type="term" value="F:flavin adenine dinucleotide binding"/>
    <property type="evidence" value="ECO:0007669"/>
    <property type="project" value="UniProtKB-ARBA"/>
</dbReference>
<dbReference type="InterPro" id="IPR044878">
    <property type="entry name" value="UbiA_sf"/>
</dbReference>
<feature type="region of interest" description="Disordered" evidence="8">
    <location>
        <begin position="515"/>
        <end position="681"/>
    </location>
</feature>
<keyword evidence="10" id="KW-0732">Signal</keyword>
<dbReference type="GO" id="GO:0016117">
    <property type="term" value="P:carotenoid biosynthetic process"/>
    <property type="evidence" value="ECO:0007669"/>
    <property type="project" value="UniProtKB-KW"/>
</dbReference>
<dbReference type="InterPro" id="IPR000537">
    <property type="entry name" value="UbiA_prenyltransferase"/>
</dbReference>
<dbReference type="Pfam" id="PF01040">
    <property type="entry name" value="UbiA"/>
    <property type="match status" value="1"/>
</dbReference>
<dbReference type="InterPro" id="IPR002937">
    <property type="entry name" value="Amino_oxidase"/>
</dbReference>
<gene>
    <name evidence="12" type="ORF">LUZ63_021309</name>
</gene>
<dbReference type="Proteomes" id="UP001151287">
    <property type="component" value="Unassembled WGS sequence"/>
</dbReference>
<feature type="transmembrane region" description="Helical" evidence="9">
    <location>
        <begin position="986"/>
        <end position="1009"/>
    </location>
</feature>
<feature type="transmembrane region" description="Helical" evidence="9">
    <location>
        <begin position="885"/>
        <end position="910"/>
    </location>
</feature>
<feature type="compositionally biased region" description="Basic residues" evidence="8">
    <location>
        <begin position="613"/>
        <end position="624"/>
    </location>
</feature>
<evidence type="ECO:0000256" key="7">
    <source>
        <dbReference type="ARBA" id="ARBA00023136"/>
    </source>
</evidence>
<sequence length="1015" mass="109646">MTRRTIVIGGGIAGLATAALLASEGDDVTVFEARDDVGGRAGSWERDGFRFDTGPSWYLMPEVFDHFFRMLGTTAAAELQLRPLDPAYRVFTENEGATSPIDVVSGRERATALFESVEPGAGAALDAYLDSAADAYELSVTRFLYDTYETTAGLRDPQLLRRLPQLAPLLTRSLSSYIERRFDDPRLRQILGYPAVFLGGSPFGVPSLYHLMSHLDLDEGVLYPAGGFTEVIAAIERLARERGARIVTGAEVAQITTRPGGSRSASATGIRLTDGAHVPADLVVSTADLHHTETALLPAQLRTYPSSWWEKRTPSPGALLILLGVRGTLPELAHHSLFFAADWKENFDAIFGAQPHMPDPASIYVCRPSATDATVAPSGNENLFVLVPMPADPAFGRGGEDGDGDPRVEAAADRVIAQISAWAGIPDLAERIVVRRTITPGDFENDLHAWRGNALGLAHTLTQSAIFRPRNASKKVDGLMYAGTSALPGIGLPMCLISAELWPLSTGVFAWPRGHPPVGRSRPRRSAPPSSWCGTRWASPRGSSSRARALCCSASTSPPTSRWRNPSSSPSSAISPWSRGRRAVASSRVEPGEPSPRQSGGPVRDVRADRPPLRRHHDRGRALHRPPTGLRATHGVIRSRRRGPVRADGRLRQPDDRRGTVHLPAAAPQRTAHRAGTPGGLLVSGVRRVPRARGRHAPAEPSCRWAPRRHGRLDVMSTPPALGIGAVARQLFVASRPVSWINTAYPFAAAYLLSARSVDMTLVVGTLFFLVPYNLAMYGINDVFDYESDLRNPRKGGAHGAVLDRRLHAITLRAAGLSCAPFLVYLFFVGSPASWVVLAASMFFVVAYSAPPLRLKERPFADSVTSSIHFFSPAVYGLAVAGAAWTWQLALVIVAFALWGVASHAFGAVQDVVADRAAGISSIATARGARWTVWFALSCYTAAGLAMLATAWPGPLAAVLVLPYLAAVWPYRAITDETAERATRGWRMFLWINQLAGFGVTLLLIWYWLLTPVAG</sequence>
<feature type="compositionally biased region" description="Low complexity" evidence="8">
    <location>
        <begin position="527"/>
        <end position="589"/>
    </location>
</feature>
<proteinExistence type="predicted"/>
<dbReference type="EMBL" id="JAMQYH010000208">
    <property type="protein sequence ID" value="KAJ1683468.1"/>
    <property type="molecule type" value="Genomic_DNA"/>
</dbReference>
<keyword evidence="4" id="KW-0125">Carotenoid biosynthesis</keyword>
<feature type="domain" description="Amine oxidase" evidence="11">
    <location>
        <begin position="12"/>
        <end position="499"/>
    </location>
</feature>
<evidence type="ECO:0000259" key="11">
    <source>
        <dbReference type="Pfam" id="PF01593"/>
    </source>
</evidence>
<dbReference type="PANTHER" id="PTHR43734">
    <property type="entry name" value="PHYTOENE DESATURASE"/>
    <property type="match status" value="1"/>
</dbReference>
<evidence type="ECO:0000256" key="6">
    <source>
        <dbReference type="ARBA" id="ARBA00023002"/>
    </source>
</evidence>
<dbReference type="Gene3D" id="1.10.357.140">
    <property type="entry name" value="UbiA prenyltransferase"/>
    <property type="match status" value="1"/>
</dbReference>
<comment type="subcellular location">
    <subcellularLocation>
        <location evidence="1">Membrane</location>
        <topology evidence="1">Multi-pass membrane protein</topology>
    </subcellularLocation>
</comment>
<dbReference type="Gene3D" id="1.20.120.1780">
    <property type="entry name" value="UbiA prenyltransferase"/>
    <property type="match status" value="1"/>
</dbReference>
<comment type="caution">
    <text evidence="12">The sequence shown here is derived from an EMBL/GenBank/DDBJ whole genome shotgun (WGS) entry which is preliminary data.</text>
</comment>
<reference evidence="12" key="1">
    <citation type="journal article" date="2022" name="Cell">
        <title>Repeat-based holocentromeres influence genome architecture and karyotype evolution.</title>
        <authorList>
            <person name="Hofstatter P.G."/>
            <person name="Thangavel G."/>
            <person name="Lux T."/>
            <person name="Neumann P."/>
            <person name="Vondrak T."/>
            <person name="Novak P."/>
            <person name="Zhang M."/>
            <person name="Costa L."/>
            <person name="Castellani M."/>
            <person name="Scott A."/>
            <person name="Toegelov H."/>
            <person name="Fuchs J."/>
            <person name="Mata-Sucre Y."/>
            <person name="Dias Y."/>
            <person name="Vanzela A.L.L."/>
            <person name="Huettel B."/>
            <person name="Almeida C.C.S."/>
            <person name="Simkova H."/>
            <person name="Souza G."/>
            <person name="Pedrosa-Harand A."/>
            <person name="Macas J."/>
            <person name="Mayer K.F.X."/>
            <person name="Houben A."/>
            <person name="Marques A."/>
        </authorList>
    </citation>
    <scope>NUCLEOTIDE SEQUENCE</scope>
    <source>
        <strain evidence="12">RhyBre1mFocal</strain>
    </source>
</reference>
<dbReference type="GO" id="GO:0016491">
    <property type="term" value="F:oxidoreductase activity"/>
    <property type="evidence" value="ECO:0007669"/>
    <property type="project" value="UniProtKB-KW"/>
</dbReference>
<evidence type="ECO:0000256" key="4">
    <source>
        <dbReference type="ARBA" id="ARBA00022746"/>
    </source>
</evidence>
<feature type="transmembrane region" description="Helical" evidence="9">
    <location>
        <begin position="956"/>
        <end position="974"/>
    </location>
</feature>
<dbReference type="GO" id="GO:0016765">
    <property type="term" value="F:transferase activity, transferring alkyl or aryl (other than methyl) groups"/>
    <property type="evidence" value="ECO:0007669"/>
    <property type="project" value="InterPro"/>
</dbReference>
<dbReference type="PANTHER" id="PTHR43734:SF1">
    <property type="entry name" value="PHYTOENE DESATURASE"/>
    <property type="match status" value="1"/>
</dbReference>
<dbReference type="GO" id="GO:0016020">
    <property type="term" value="C:membrane"/>
    <property type="evidence" value="ECO:0007669"/>
    <property type="project" value="UniProtKB-SubCell"/>
</dbReference>
<name>A0A9P9Z6W9_9POAL</name>
<keyword evidence="5 9" id="KW-1133">Transmembrane helix</keyword>
<dbReference type="InterPro" id="IPR014105">
    <property type="entry name" value="Carotenoid/retinoid_OxRdtase"/>
</dbReference>
<keyword evidence="13" id="KW-1185">Reference proteome</keyword>
<dbReference type="CDD" id="cd13966">
    <property type="entry name" value="PT_UbiA_4"/>
    <property type="match status" value="1"/>
</dbReference>
<evidence type="ECO:0000256" key="8">
    <source>
        <dbReference type="SAM" id="MobiDB-lite"/>
    </source>
</evidence>
<accession>A0A9P9Z6W9</accession>
<dbReference type="NCBIfam" id="NF009608">
    <property type="entry name" value="PRK13105.1"/>
    <property type="match status" value="1"/>
</dbReference>
<protein>
    <recommendedName>
        <fullName evidence="11">Amine oxidase domain-containing protein</fullName>
    </recommendedName>
</protein>
<evidence type="ECO:0000256" key="2">
    <source>
        <dbReference type="ARBA" id="ARBA00004829"/>
    </source>
</evidence>
<feature type="chain" id="PRO_5040240866" description="Amine oxidase domain-containing protein" evidence="10">
    <location>
        <begin position="19"/>
        <end position="1015"/>
    </location>
</feature>
<comment type="pathway">
    <text evidence="2">Carotenoid biosynthesis.</text>
</comment>
<feature type="transmembrane region" description="Helical" evidence="9">
    <location>
        <begin position="931"/>
        <end position="950"/>
    </location>
</feature>
<evidence type="ECO:0000256" key="3">
    <source>
        <dbReference type="ARBA" id="ARBA00022692"/>
    </source>
</evidence>
<dbReference type="NCBIfam" id="TIGR02734">
    <property type="entry name" value="crtI_fam"/>
    <property type="match status" value="1"/>
</dbReference>
<feature type="transmembrane region" description="Helical" evidence="9">
    <location>
        <begin position="860"/>
        <end position="879"/>
    </location>
</feature>
<dbReference type="OrthoDB" id="7777654at2759"/>
<evidence type="ECO:0000313" key="12">
    <source>
        <dbReference type="EMBL" id="KAJ1683468.1"/>
    </source>
</evidence>
<dbReference type="InterPro" id="IPR036188">
    <property type="entry name" value="FAD/NAD-bd_sf"/>
</dbReference>
<feature type="compositionally biased region" description="Basic and acidic residues" evidence="8">
    <location>
        <begin position="645"/>
        <end position="659"/>
    </location>
</feature>
<evidence type="ECO:0000256" key="9">
    <source>
        <dbReference type="SAM" id="Phobius"/>
    </source>
</evidence>
<dbReference type="AlphaFoldDB" id="A0A9P9Z6W9"/>
<dbReference type="Gene3D" id="3.50.50.60">
    <property type="entry name" value="FAD/NAD(P)-binding domain"/>
    <property type="match status" value="2"/>
</dbReference>
<feature type="signal peptide" evidence="10">
    <location>
        <begin position="1"/>
        <end position="18"/>
    </location>
</feature>
<evidence type="ECO:0000256" key="5">
    <source>
        <dbReference type="ARBA" id="ARBA00022989"/>
    </source>
</evidence>
<evidence type="ECO:0000256" key="10">
    <source>
        <dbReference type="SAM" id="SignalP"/>
    </source>
</evidence>
<keyword evidence="6" id="KW-0560">Oxidoreductase</keyword>
<dbReference type="Pfam" id="PF01593">
    <property type="entry name" value="Amino_oxidase"/>
    <property type="match status" value="1"/>
</dbReference>